<name>A0A4R5UGR7_9HYPH</name>
<keyword evidence="6" id="KW-0812">Transmembrane</keyword>
<dbReference type="EMBL" id="SMTL01000003">
    <property type="protein sequence ID" value="TDK35105.1"/>
    <property type="molecule type" value="Genomic_DNA"/>
</dbReference>
<keyword evidence="10" id="KW-0997">Cell inner membrane</keyword>
<dbReference type="RefSeq" id="WP_133316528.1">
    <property type="nucleotide sequence ID" value="NZ_SMTL01000003.1"/>
</dbReference>
<evidence type="ECO:0000256" key="4">
    <source>
        <dbReference type="ARBA" id="ARBA00022475"/>
    </source>
</evidence>
<keyword evidence="9 10" id="KW-0472">Membrane</keyword>
<dbReference type="GO" id="GO:0005886">
    <property type="term" value="C:plasma membrane"/>
    <property type="evidence" value="ECO:0007669"/>
    <property type="project" value="UniProtKB-SubCell"/>
</dbReference>
<comment type="caution">
    <text evidence="11">The sequence shown here is derived from an EMBL/GenBank/DDBJ whole genome shotgun (WGS) entry which is preliminary data.</text>
</comment>
<dbReference type="GO" id="GO:0009425">
    <property type="term" value="C:bacterial-type flagellum basal body"/>
    <property type="evidence" value="ECO:0007669"/>
    <property type="project" value="InterPro"/>
</dbReference>
<dbReference type="InterPro" id="IPR005503">
    <property type="entry name" value="FliL"/>
</dbReference>
<protein>
    <recommendedName>
        <fullName evidence="10">Flagellar protein FliL</fullName>
    </recommendedName>
</protein>
<evidence type="ECO:0000256" key="3">
    <source>
        <dbReference type="ARBA" id="ARBA00008281"/>
    </source>
</evidence>
<evidence type="ECO:0000256" key="8">
    <source>
        <dbReference type="ARBA" id="ARBA00022989"/>
    </source>
</evidence>
<organism evidence="11 12">
    <name type="scientific">Rhizobium deserti</name>
    <dbReference type="NCBI Taxonomy" id="2547961"/>
    <lineage>
        <taxon>Bacteria</taxon>
        <taxon>Pseudomonadati</taxon>
        <taxon>Pseudomonadota</taxon>
        <taxon>Alphaproteobacteria</taxon>
        <taxon>Hyphomicrobiales</taxon>
        <taxon>Rhizobiaceae</taxon>
        <taxon>Rhizobium/Agrobacterium group</taxon>
        <taxon>Rhizobium</taxon>
    </lineage>
</organism>
<keyword evidence="5 10" id="KW-0145">Chemotaxis</keyword>
<reference evidence="11 12" key="1">
    <citation type="submission" date="2019-03" db="EMBL/GenBank/DDBJ databases">
        <title>Rhizobium sp. nov., an bacterium isolated from biocrust in Mu Us Desert.</title>
        <authorList>
            <person name="Lixiong L."/>
        </authorList>
    </citation>
    <scope>NUCLEOTIDE SEQUENCE [LARGE SCALE GENOMIC DNA]</scope>
    <source>
        <strain evidence="11 12">SPY-1</strain>
    </source>
</reference>
<comment type="similarity">
    <text evidence="3 10">Belongs to the FliL family.</text>
</comment>
<keyword evidence="8" id="KW-1133">Transmembrane helix</keyword>
<dbReference type="GO" id="GO:0006935">
    <property type="term" value="P:chemotaxis"/>
    <property type="evidence" value="ECO:0007669"/>
    <property type="project" value="UniProtKB-KW"/>
</dbReference>
<dbReference type="AlphaFoldDB" id="A0A4R5UGR7"/>
<keyword evidence="11" id="KW-0966">Cell projection</keyword>
<evidence type="ECO:0000256" key="5">
    <source>
        <dbReference type="ARBA" id="ARBA00022500"/>
    </source>
</evidence>
<sequence length="168" mass="17388">MTDTLTTEPAKKKSSVMITAAAVAALTLIGGGGGWVVGKIIAPAPATPAADAHTASADAGHGAAPAGGEHGGAANIHVKLLDPIIANLAYPSDSLVRLEISLIFGENVDEAVAGAVQEDILAYMRTMSLQQIQGPRGFGYLRDDLKERAKLRSQGKVADIVFRTFVIE</sequence>
<evidence type="ECO:0000256" key="1">
    <source>
        <dbReference type="ARBA" id="ARBA00002254"/>
    </source>
</evidence>
<keyword evidence="11" id="KW-0969">Cilium</keyword>
<comment type="function">
    <text evidence="1 10">Controls the rotational direction of flagella during chemotaxis.</text>
</comment>
<accession>A0A4R5UGR7</accession>
<comment type="subcellular location">
    <subcellularLocation>
        <location evidence="10">Cell inner membrane</location>
    </subcellularLocation>
    <subcellularLocation>
        <location evidence="2">Cell membrane</location>
        <topology evidence="2">Single-pass membrane protein</topology>
    </subcellularLocation>
</comment>
<dbReference type="Proteomes" id="UP000295238">
    <property type="component" value="Unassembled WGS sequence"/>
</dbReference>
<evidence type="ECO:0000256" key="6">
    <source>
        <dbReference type="ARBA" id="ARBA00022692"/>
    </source>
</evidence>
<keyword evidence="12" id="KW-1185">Reference proteome</keyword>
<keyword evidence="11" id="KW-0282">Flagellum</keyword>
<keyword evidence="4" id="KW-1003">Cell membrane</keyword>
<evidence type="ECO:0000313" key="11">
    <source>
        <dbReference type="EMBL" id="TDK35105.1"/>
    </source>
</evidence>
<evidence type="ECO:0000256" key="9">
    <source>
        <dbReference type="ARBA" id="ARBA00023136"/>
    </source>
</evidence>
<keyword evidence="7 10" id="KW-0283">Flagellar rotation</keyword>
<gene>
    <name evidence="11" type="ORF">E2F50_12610</name>
</gene>
<evidence type="ECO:0000256" key="10">
    <source>
        <dbReference type="RuleBase" id="RU364125"/>
    </source>
</evidence>
<dbReference type="OrthoDB" id="7908910at2"/>
<evidence type="ECO:0000313" key="12">
    <source>
        <dbReference type="Proteomes" id="UP000295238"/>
    </source>
</evidence>
<dbReference type="Pfam" id="PF03748">
    <property type="entry name" value="FliL"/>
    <property type="match status" value="1"/>
</dbReference>
<proteinExistence type="inferred from homology"/>
<dbReference type="GO" id="GO:0071973">
    <property type="term" value="P:bacterial-type flagellum-dependent cell motility"/>
    <property type="evidence" value="ECO:0007669"/>
    <property type="project" value="InterPro"/>
</dbReference>
<evidence type="ECO:0000256" key="7">
    <source>
        <dbReference type="ARBA" id="ARBA00022779"/>
    </source>
</evidence>
<evidence type="ECO:0000256" key="2">
    <source>
        <dbReference type="ARBA" id="ARBA00004162"/>
    </source>
</evidence>